<keyword evidence="2" id="KW-1185">Reference proteome</keyword>
<gene>
    <name evidence="1" type="ORF">SAMN05421791_1092</name>
</gene>
<accession>A0A1G7U9L3</accession>
<evidence type="ECO:0000313" key="1">
    <source>
        <dbReference type="EMBL" id="SDG44078.1"/>
    </source>
</evidence>
<name>A0A1G7U9L3_9LACT</name>
<protein>
    <submittedName>
        <fullName evidence="1">Uncharacterized protein</fullName>
    </submittedName>
</protein>
<sequence length="69" mass="8054">MENRKIELFFNHGSSLTVMMELESRSHDERALRKIMKLIISKQPDIIKDINGNQIVVDFSKVNYASFVK</sequence>
<dbReference type="AlphaFoldDB" id="A0A1G7U9L3"/>
<evidence type="ECO:0000313" key="2">
    <source>
        <dbReference type="Proteomes" id="UP000199708"/>
    </source>
</evidence>
<reference evidence="1 2" key="1">
    <citation type="submission" date="2016-10" db="EMBL/GenBank/DDBJ databases">
        <authorList>
            <person name="de Groot N.N."/>
        </authorList>
    </citation>
    <scope>NUCLEOTIDE SEQUENCE [LARGE SCALE GENOMIC DNA]</scope>
    <source>
        <strain evidence="1 2">ATCC BAA-466</strain>
    </source>
</reference>
<dbReference type="RefSeq" id="WP_090290249.1">
    <property type="nucleotide sequence ID" value="NZ_FNCK01000009.1"/>
</dbReference>
<proteinExistence type="predicted"/>
<dbReference type="EMBL" id="FNCK01000009">
    <property type="protein sequence ID" value="SDG44078.1"/>
    <property type="molecule type" value="Genomic_DNA"/>
</dbReference>
<dbReference type="Proteomes" id="UP000199708">
    <property type="component" value="Unassembled WGS sequence"/>
</dbReference>
<organism evidence="1 2">
    <name type="scientific">Facklamia miroungae</name>
    <dbReference type="NCBI Taxonomy" id="120956"/>
    <lineage>
        <taxon>Bacteria</taxon>
        <taxon>Bacillati</taxon>
        <taxon>Bacillota</taxon>
        <taxon>Bacilli</taxon>
        <taxon>Lactobacillales</taxon>
        <taxon>Aerococcaceae</taxon>
        <taxon>Facklamia</taxon>
    </lineage>
</organism>